<keyword evidence="6 11" id="KW-0812">Transmembrane</keyword>
<name>A0A0N4ZKT1_PARTI</name>
<evidence type="ECO:0000256" key="8">
    <source>
        <dbReference type="ARBA" id="ARBA00022824"/>
    </source>
</evidence>
<dbReference type="AlphaFoldDB" id="A0A0N4ZKT1"/>
<keyword evidence="12" id="KW-1185">Reference proteome</keyword>
<evidence type="ECO:0000256" key="4">
    <source>
        <dbReference type="ARBA" id="ARBA00008905"/>
    </source>
</evidence>
<comment type="function">
    <text evidence="1 11">Subunit of the oligosaccharyl transferase (OST) complex that catalyzes the initial transfer of a defined glycan (Glc(3)Man(9)GlcNAc(2) in eukaryotes) from the lipid carrier dolichol-pyrophosphate to an asparagine residue within an Asn-X-Ser/Thr consensus motif in nascent polypeptide chains, the first step in protein N-glycosylation. N-glycosylation occurs cotranslationally and the complex associates with the Sec61 complex at the channel-forming translocon complex that mediates protein translocation across the endoplasmic reticulum (ER). All subunits are required for a maximal enzyme activity.</text>
</comment>
<comment type="similarity">
    <text evidence="4 11">Belongs to the OST1 family.</text>
</comment>
<keyword evidence="9 11" id="KW-1133">Transmembrane helix</keyword>
<keyword evidence="8 11" id="KW-0256">Endoplasmic reticulum</keyword>
<evidence type="ECO:0000256" key="7">
    <source>
        <dbReference type="ARBA" id="ARBA00022729"/>
    </source>
</evidence>
<dbReference type="GO" id="GO:0018279">
    <property type="term" value="P:protein N-linked glycosylation via asparagine"/>
    <property type="evidence" value="ECO:0007669"/>
    <property type="project" value="TreeGrafter"/>
</dbReference>
<feature type="signal peptide" evidence="11">
    <location>
        <begin position="1"/>
        <end position="19"/>
    </location>
</feature>
<organism evidence="12 13">
    <name type="scientific">Parastrongyloides trichosuri</name>
    <name type="common">Possum-specific nematode worm</name>
    <dbReference type="NCBI Taxonomy" id="131310"/>
    <lineage>
        <taxon>Eukaryota</taxon>
        <taxon>Metazoa</taxon>
        <taxon>Ecdysozoa</taxon>
        <taxon>Nematoda</taxon>
        <taxon>Chromadorea</taxon>
        <taxon>Rhabditida</taxon>
        <taxon>Tylenchina</taxon>
        <taxon>Panagrolaimomorpha</taxon>
        <taxon>Strongyloidoidea</taxon>
        <taxon>Strongyloididae</taxon>
        <taxon>Parastrongyloides</taxon>
    </lineage>
</organism>
<feature type="transmembrane region" description="Helical" evidence="11">
    <location>
        <begin position="419"/>
        <end position="440"/>
    </location>
</feature>
<proteinExistence type="inferred from homology"/>
<sequence length="458" mass="51815">MSKIIYLLLSLYLTISLNGLEITITRDVDITSQIVKNSIVYNIKNTGKEAIKEFVQIIPTDESDKLAFIQAKLDATTKYKVTQKQLPKIPEGFKSYVVELSKPIPAGGSEKLTVEYKVTQFLKPYPEEIKQLENQYVLYKGSAYTPSFYDVVKDTTTIKIPSGKVHSYTTVSPSKQTSGKVSYGPYNNLKAFDKKDISIHYENNSPFIVVTELTRWIEVSHWGNIAVEDTIEVVHRGAKLVGGFSRVDYAQDRRRSSQPSVQSFTTQLPYGAKDIYYRDQVGNISTSEVLHRAKSVDVEITPRFPLFGGWKTDYILGYNLPSAYGLYYKGNDYTLKLPVVDKIYNNFVIEKVTVKVVLPERSSNIKLVTPFSVKQLPSDVHYTYLDTVGRPVTIFTVNNVVDNHVQNFSISYTFQMSSLYIDVGIACAVFATLFATVIFITRLNFSIGNEEDIKKKNL</sequence>
<evidence type="ECO:0000256" key="9">
    <source>
        <dbReference type="ARBA" id="ARBA00022989"/>
    </source>
</evidence>
<evidence type="ECO:0000256" key="10">
    <source>
        <dbReference type="ARBA" id="ARBA00023136"/>
    </source>
</evidence>
<accession>A0A0N4ZKT1</accession>
<dbReference type="WBParaSite" id="PTRK_0000871500.1">
    <property type="protein sequence ID" value="PTRK_0000871500.1"/>
    <property type="gene ID" value="PTRK_0000871500"/>
</dbReference>
<evidence type="ECO:0000256" key="6">
    <source>
        <dbReference type="ARBA" id="ARBA00022692"/>
    </source>
</evidence>
<dbReference type="Proteomes" id="UP000038045">
    <property type="component" value="Unplaced"/>
</dbReference>
<keyword evidence="10 11" id="KW-0472">Membrane</keyword>
<evidence type="ECO:0000256" key="1">
    <source>
        <dbReference type="ARBA" id="ARBA00002791"/>
    </source>
</evidence>
<evidence type="ECO:0000313" key="13">
    <source>
        <dbReference type="WBParaSite" id="PTRK_0000871500.1"/>
    </source>
</evidence>
<evidence type="ECO:0000256" key="2">
    <source>
        <dbReference type="ARBA" id="ARBA00004115"/>
    </source>
</evidence>
<comment type="subunit">
    <text evidence="11">Component of the oligosaccharyltransferase (OST) complex.</text>
</comment>
<evidence type="ECO:0000256" key="3">
    <source>
        <dbReference type="ARBA" id="ARBA00004922"/>
    </source>
</evidence>
<feature type="chain" id="PRO_5005733377" description="Dolichyl-diphosphooligosaccharide--protein glycosyltransferase subunit 1" evidence="11">
    <location>
        <begin position="20"/>
        <end position="458"/>
    </location>
</feature>
<dbReference type="UniPathway" id="UPA00378"/>
<protein>
    <recommendedName>
        <fullName evidence="5 11">Dolichyl-diphosphooligosaccharide--protein glycosyltransferase subunit 1</fullName>
    </recommendedName>
</protein>
<dbReference type="PANTHER" id="PTHR21049">
    <property type="entry name" value="RIBOPHORIN I"/>
    <property type="match status" value="1"/>
</dbReference>
<dbReference type="GO" id="GO:0008250">
    <property type="term" value="C:oligosaccharyltransferase complex"/>
    <property type="evidence" value="ECO:0007669"/>
    <property type="project" value="UniProtKB-UniRule"/>
</dbReference>
<comment type="subcellular location">
    <subcellularLocation>
        <location evidence="2 11">Endoplasmic reticulum membrane</location>
        <topology evidence="2 11">Single-pass type I membrane protein</topology>
    </subcellularLocation>
</comment>
<dbReference type="STRING" id="131310.A0A0N4ZKT1"/>
<dbReference type="Pfam" id="PF04597">
    <property type="entry name" value="Ribophorin_I"/>
    <property type="match status" value="1"/>
</dbReference>
<evidence type="ECO:0000256" key="5">
    <source>
        <dbReference type="ARBA" id="ARBA00017611"/>
    </source>
</evidence>
<dbReference type="PANTHER" id="PTHR21049:SF0">
    <property type="entry name" value="DOLICHYL-DIPHOSPHOOLIGOSACCHARIDE--PROTEIN GLYCOSYLTRANSFERASE SUBUNIT 1"/>
    <property type="match status" value="1"/>
</dbReference>
<comment type="pathway">
    <text evidence="3 11">Protein modification; protein glycosylation.</text>
</comment>
<evidence type="ECO:0000256" key="11">
    <source>
        <dbReference type="RuleBase" id="RU361143"/>
    </source>
</evidence>
<evidence type="ECO:0000313" key="12">
    <source>
        <dbReference type="Proteomes" id="UP000038045"/>
    </source>
</evidence>
<dbReference type="InterPro" id="IPR007676">
    <property type="entry name" value="Ribophorin_I"/>
</dbReference>
<keyword evidence="7 11" id="KW-0732">Signal</keyword>
<reference evidence="13" key="1">
    <citation type="submission" date="2017-02" db="UniProtKB">
        <authorList>
            <consortium name="WormBaseParasite"/>
        </authorList>
    </citation>
    <scope>IDENTIFICATION</scope>
</reference>